<comment type="caution">
    <text evidence="2">The sequence shown here is derived from an EMBL/GenBank/DDBJ whole genome shotgun (WGS) entry which is preliminary data.</text>
</comment>
<reference evidence="2" key="2">
    <citation type="submission" date="2019-07" db="EMBL/GenBank/DDBJ databases">
        <authorList>
            <person name="Yang Y."/>
            <person name="Bocs S."/>
            <person name="Baudouin L."/>
        </authorList>
    </citation>
    <scope>NUCLEOTIDE SEQUENCE</scope>
    <source>
        <tissue evidence="2">Spear leaf of Hainan Tall coconut</tissue>
    </source>
</reference>
<accession>A0A8K0IUR4</accession>
<protein>
    <submittedName>
        <fullName evidence="2">Uncharacterized protein</fullName>
    </submittedName>
</protein>
<evidence type="ECO:0000256" key="1">
    <source>
        <dbReference type="SAM" id="MobiDB-lite"/>
    </source>
</evidence>
<dbReference type="EMBL" id="CM017885">
    <property type="protein sequence ID" value="KAG1367950.1"/>
    <property type="molecule type" value="Genomic_DNA"/>
</dbReference>
<keyword evidence="3" id="KW-1185">Reference proteome</keyword>
<proteinExistence type="predicted"/>
<evidence type="ECO:0000313" key="2">
    <source>
        <dbReference type="EMBL" id="KAG1367950.1"/>
    </source>
</evidence>
<evidence type="ECO:0000313" key="3">
    <source>
        <dbReference type="Proteomes" id="UP000797356"/>
    </source>
</evidence>
<dbReference type="AlphaFoldDB" id="A0A8K0IUR4"/>
<sequence length="55" mass="5868">MTTASKHTKNNGDTSRKGKGKAAKKNSNLTNIAALYVAKGGKWINLKLHLGKSSK</sequence>
<reference evidence="2" key="1">
    <citation type="journal article" date="2017" name="Gigascience">
        <title>The genome draft of coconut (Cocos nucifera).</title>
        <authorList>
            <person name="Xiao Y."/>
            <person name="Xu P."/>
            <person name="Fan H."/>
            <person name="Baudouin L."/>
            <person name="Xia W."/>
            <person name="Bocs S."/>
            <person name="Xu J."/>
            <person name="Li Q."/>
            <person name="Guo A."/>
            <person name="Zhou L."/>
            <person name="Li J."/>
            <person name="Wu Y."/>
            <person name="Ma Z."/>
            <person name="Armero A."/>
            <person name="Issali A.E."/>
            <person name="Liu N."/>
            <person name="Peng M."/>
            <person name="Yang Y."/>
        </authorList>
    </citation>
    <scope>NUCLEOTIDE SEQUENCE</scope>
    <source>
        <tissue evidence="2">Spear leaf of Hainan Tall coconut</tissue>
    </source>
</reference>
<gene>
    <name evidence="2" type="ORF">COCNU_14G004180</name>
</gene>
<feature type="region of interest" description="Disordered" evidence="1">
    <location>
        <begin position="1"/>
        <end position="26"/>
    </location>
</feature>
<name>A0A8K0IUR4_COCNU</name>
<dbReference type="Proteomes" id="UP000797356">
    <property type="component" value="Chromosome 14"/>
</dbReference>
<organism evidence="2 3">
    <name type="scientific">Cocos nucifera</name>
    <name type="common">Coconut palm</name>
    <dbReference type="NCBI Taxonomy" id="13894"/>
    <lineage>
        <taxon>Eukaryota</taxon>
        <taxon>Viridiplantae</taxon>
        <taxon>Streptophyta</taxon>
        <taxon>Embryophyta</taxon>
        <taxon>Tracheophyta</taxon>
        <taxon>Spermatophyta</taxon>
        <taxon>Magnoliopsida</taxon>
        <taxon>Liliopsida</taxon>
        <taxon>Arecaceae</taxon>
        <taxon>Arecoideae</taxon>
        <taxon>Cocoseae</taxon>
        <taxon>Attaleinae</taxon>
        <taxon>Cocos</taxon>
    </lineage>
</organism>